<dbReference type="InterPro" id="IPR023214">
    <property type="entry name" value="HAD_sf"/>
</dbReference>
<evidence type="ECO:0000256" key="1">
    <source>
        <dbReference type="ARBA" id="ARBA00022723"/>
    </source>
</evidence>
<protein>
    <recommendedName>
        <fullName evidence="6">HAD-like protein</fullName>
    </recommendedName>
</protein>
<evidence type="ECO:0000313" key="4">
    <source>
        <dbReference type="EMBL" id="KAF2760806.1"/>
    </source>
</evidence>
<dbReference type="SUPFAM" id="SSF56784">
    <property type="entry name" value="HAD-like"/>
    <property type="match status" value="1"/>
</dbReference>
<accession>A0A6A6WFW1</accession>
<dbReference type="PANTHER" id="PTHR46470">
    <property type="entry name" value="N-ACYLNEURAMINATE-9-PHOSPHATASE"/>
    <property type="match status" value="1"/>
</dbReference>
<gene>
    <name evidence="4" type="ORF">EJ05DRAFT_491736</name>
</gene>
<reference evidence="4" key="1">
    <citation type="journal article" date="2020" name="Stud. Mycol.">
        <title>101 Dothideomycetes genomes: a test case for predicting lifestyles and emergence of pathogens.</title>
        <authorList>
            <person name="Haridas S."/>
            <person name="Albert R."/>
            <person name="Binder M."/>
            <person name="Bloem J."/>
            <person name="Labutti K."/>
            <person name="Salamov A."/>
            <person name="Andreopoulos B."/>
            <person name="Baker S."/>
            <person name="Barry K."/>
            <person name="Bills G."/>
            <person name="Bluhm B."/>
            <person name="Cannon C."/>
            <person name="Castanera R."/>
            <person name="Culley D."/>
            <person name="Daum C."/>
            <person name="Ezra D."/>
            <person name="Gonzalez J."/>
            <person name="Henrissat B."/>
            <person name="Kuo A."/>
            <person name="Liang C."/>
            <person name="Lipzen A."/>
            <person name="Lutzoni F."/>
            <person name="Magnuson J."/>
            <person name="Mondo S."/>
            <person name="Nolan M."/>
            <person name="Ohm R."/>
            <person name="Pangilinan J."/>
            <person name="Park H.-J."/>
            <person name="Ramirez L."/>
            <person name="Alfaro M."/>
            <person name="Sun H."/>
            <person name="Tritt A."/>
            <person name="Yoshinaga Y."/>
            <person name="Zwiers L.-H."/>
            <person name="Turgeon B."/>
            <person name="Goodwin S."/>
            <person name="Spatafora J."/>
            <person name="Crous P."/>
            <person name="Grigoriev I."/>
        </authorList>
    </citation>
    <scope>NUCLEOTIDE SEQUENCE</scope>
    <source>
        <strain evidence="4">CBS 121739</strain>
    </source>
</reference>
<dbReference type="Proteomes" id="UP000799437">
    <property type="component" value="Unassembled WGS sequence"/>
</dbReference>
<evidence type="ECO:0000313" key="5">
    <source>
        <dbReference type="Proteomes" id="UP000799437"/>
    </source>
</evidence>
<dbReference type="Pfam" id="PF13419">
    <property type="entry name" value="HAD_2"/>
    <property type="match status" value="1"/>
</dbReference>
<proteinExistence type="predicted"/>
<dbReference type="OrthoDB" id="1694274at2759"/>
<evidence type="ECO:0008006" key="6">
    <source>
        <dbReference type="Google" id="ProtNLM"/>
    </source>
</evidence>
<evidence type="ECO:0000256" key="2">
    <source>
        <dbReference type="ARBA" id="ARBA00022801"/>
    </source>
</evidence>
<evidence type="ECO:0000256" key="3">
    <source>
        <dbReference type="ARBA" id="ARBA00022842"/>
    </source>
</evidence>
<dbReference type="GO" id="GO:0016791">
    <property type="term" value="F:phosphatase activity"/>
    <property type="evidence" value="ECO:0007669"/>
    <property type="project" value="TreeGrafter"/>
</dbReference>
<dbReference type="InterPro" id="IPR051400">
    <property type="entry name" value="HAD-like_hydrolase"/>
</dbReference>
<dbReference type="InterPro" id="IPR023198">
    <property type="entry name" value="PGP-like_dom2"/>
</dbReference>
<dbReference type="AlphaFoldDB" id="A0A6A6WFW1"/>
<keyword evidence="5" id="KW-1185">Reference proteome</keyword>
<dbReference type="EMBL" id="ML996567">
    <property type="protein sequence ID" value="KAF2760806.1"/>
    <property type="molecule type" value="Genomic_DNA"/>
</dbReference>
<dbReference type="PANTHER" id="PTHR46470:SF2">
    <property type="entry name" value="GLYCERALDEHYDE 3-PHOSPHATE PHOSPHATASE"/>
    <property type="match status" value="1"/>
</dbReference>
<dbReference type="GO" id="GO:0046872">
    <property type="term" value="F:metal ion binding"/>
    <property type="evidence" value="ECO:0007669"/>
    <property type="project" value="UniProtKB-KW"/>
</dbReference>
<name>A0A6A6WFW1_9PEZI</name>
<dbReference type="RefSeq" id="XP_033603257.1">
    <property type="nucleotide sequence ID" value="XM_033745994.1"/>
</dbReference>
<dbReference type="InterPro" id="IPR036412">
    <property type="entry name" value="HAD-like_sf"/>
</dbReference>
<sequence length="235" mass="26106">MDDKAKDLRRALRQSPWFGFDLDDTLHEFRKASGAATTATLTRISNAHQIEISCLKSAYSKILSQGTSGAFSDGKTSHQYRRERFSALLASFSLTATANSPEFLAGLLDTYEHTLTSILELKPDVLDLFVQLRRMGKKIARTIEALGLSDKIDFLATTNRFGVAKVDGLFPRVLAHLDIQATDMVYIGDSQERDMVPAMECGMRTIHYAENENFDPTAVPAKFDTLAKIAHLVSE</sequence>
<dbReference type="Gene3D" id="3.40.50.1000">
    <property type="entry name" value="HAD superfamily/HAD-like"/>
    <property type="match status" value="1"/>
</dbReference>
<dbReference type="InterPro" id="IPR041492">
    <property type="entry name" value="HAD_2"/>
</dbReference>
<organism evidence="4 5">
    <name type="scientific">Pseudovirgaria hyperparasitica</name>
    <dbReference type="NCBI Taxonomy" id="470096"/>
    <lineage>
        <taxon>Eukaryota</taxon>
        <taxon>Fungi</taxon>
        <taxon>Dikarya</taxon>
        <taxon>Ascomycota</taxon>
        <taxon>Pezizomycotina</taxon>
        <taxon>Dothideomycetes</taxon>
        <taxon>Dothideomycetes incertae sedis</taxon>
        <taxon>Acrospermales</taxon>
        <taxon>Acrospermaceae</taxon>
        <taxon>Pseudovirgaria</taxon>
    </lineage>
</organism>
<keyword evidence="2" id="KW-0378">Hydrolase</keyword>
<keyword evidence="3" id="KW-0460">Magnesium</keyword>
<dbReference type="Gene3D" id="1.10.150.240">
    <property type="entry name" value="Putative phosphatase, domain 2"/>
    <property type="match status" value="1"/>
</dbReference>
<dbReference type="GeneID" id="54487048"/>
<keyword evidence="1" id="KW-0479">Metal-binding</keyword>